<evidence type="ECO:0000256" key="8">
    <source>
        <dbReference type="ARBA" id="ARBA00074528"/>
    </source>
</evidence>
<dbReference type="InterPro" id="IPR019775">
    <property type="entry name" value="WD40_repeat_CS"/>
</dbReference>
<sequence>MADHLPSGLLEACVVVGASGDKLKNVYQSLQQGNTTTDILSLDPEVLQVHVPPFVTKENADESGVPRTFSQVQCRRSFIKKKERPVVAPSGPGGAGSSEGATVTEDVSVPKDIDLMALPQLCFPGGLQVTNEPKEERFHFLVFTDVFGNQTHGVVVQCCRPFQEGSVFYQNGHWSSTRTTKLYTAYAICVISKHPYYNALKDCLSCLLVQLRTCRLSEERVKEFAAKLSLVPIPPPGQLHVVFSLRPLMIILPSREDKEHPAVDLDLHLPFLCFRSKQILQIITGILMEQRVVFFSADWARLTLVAECFMLYIHPLHWQHPYVPILSAQMLDFVMAPTAFLMGCHLNHFEEVAAETDDLILINIDDGTVSSSCSETVDLPDVPFASAECFTKRRKGLQLQYDLEVCHQGAGTDVNEMRMLRRQWQQNLNWEIQKVTLELIVNMFRDVSGHLNYEHRVFNSEEFLKTRELADQPFYKKVLETHIFHSFLKDRLNREMDAFTRMEVNTLSETQKMKAMTDNPRRPTMQEMARKYSSNPENRLNKRLGMSLPNLGEERHLNLLRQTSLKKIIIPESAFKIPPKPVKIFKLPEFPPPMVHHHVQNYYGELIILLGKAIFCVPPENSTLLARYFYLRGFMNTLCSKRLDALSDFQNLYKTDIEIFPTDLVKALVDSLQKDERSQADRRPELKRLIFKVKTDNEMVLVQADNHVKKFQLPKTHMLQEDFVKRIQESGIVKDVATIHRLFEALTVGQQKQIDPEVFRVFYTFWKETEVEAQDVHLPAEVIEHLDNNECVYKLSCSVKTNQGVGKIAMTQKRLFLLTDGRPGFIEITKFKDLKEVKISFAPFLLLRIPSLKIKCSLRKEVFEANLKSACDLWNLMVREMWAGRTMADDHKDPQYMQQALTNVLLMDAVVGCLQTQKAVFAASKLAYFDRVKHEVPMMVPKTTSETLKHKINPSLDLPAPQTVHVLHYTPGQLSYSEVDGDGNPKLWCALSGGRVVVFDAASWSMQQNCIQVGSSQLNCMLGLDQDQVWIGSQDSIIYIIDTCSMSCNKQLTEHRHEVMDFALEESDKMSQTYSCSADGTVILWDLSTLKVKKQFQLTCDRLMSIQLFNGTLWYCARDGIVELRKNGTPHRKMTLPEDLQNMPTEFSSLILFLERGQLWTSCSDSDELCLWHCKDLTKPFLRVQLQNCTGVNCMIKVKNQIWVGCSGPSPDQCRRSGKIYIVDTESHSVEKELMAHTDSVQALCSAEGRYVLSGSACQDGKIAIWKQKQMWDQVRGRVLQTLRSPTGLKKERPSNSTLNLEASSTALFYCSPLIRD</sequence>
<keyword evidence="13" id="KW-1185">Reference proteome</keyword>
<dbReference type="InterPro" id="IPR036322">
    <property type="entry name" value="WD40_repeat_dom_sf"/>
</dbReference>
<evidence type="ECO:0000256" key="6">
    <source>
        <dbReference type="ARBA" id="ARBA00022737"/>
    </source>
</evidence>
<dbReference type="SMART" id="SM00320">
    <property type="entry name" value="WD40"/>
    <property type="match status" value="2"/>
</dbReference>
<dbReference type="PANTHER" id="PTHR12296">
    <property type="entry name" value="DENN DOMAIN-CONTAINING PROTEIN 4"/>
    <property type="match status" value="1"/>
</dbReference>
<keyword evidence="3" id="KW-0597">Phosphoprotein</keyword>
<proteinExistence type="predicted"/>
<reference evidence="12" key="1">
    <citation type="submission" date="2025-08" db="UniProtKB">
        <authorList>
            <consortium name="Ensembl"/>
        </authorList>
    </citation>
    <scope>IDENTIFICATION</scope>
</reference>
<dbReference type="InterPro" id="IPR037516">
    <property type="entry name" value="Tripartite_DENN"/>
</dbReference>
<keyword evidence="4 9" id="KW-0853">WD repeat</keyword>
<dbReference type="InterPro" id="IPR043153">
    <property type="entry name" value="DENN_C"/>
</dbReference>
<dbReference type="SMART" id="SM00801">
    <property type="entry name" value="dDENN"/>
    <property type="match status" value="1"/>
</dbReference>
<dbReference type="Pfam" id="PF25570">
    <property type="entry name" value="TPR_DENND3"/>
    <property type="match status" value="1"/>
</dbReference>
<evidence type="ECO:0000256" key="5">
    <source>
        <dbReference type="ARBA" id="ARBA00022658"/>
    </source>
</evidence>
<dbReference type="Gene3D" id="3.30.450.200">
    <property type="match status" value="1"/>
</dbReference>
<feature type="region of interest" description="Disordered" evidence="10">
    <location>
        <begin position="83"/>
        <end position="102"/>
    </location>
</feature>
<dbReference type="FunFam" id="3.40.50.11500:FF:000008">
    <property type="entry name" value="DENN domain containing 3"/>
    <property type="match status" value="1"/>
</dbReference>
<dbReference type="Gene3D" id="2.130.10.10">
    <property type="entry name" value="YVTN repeat-like/Quinoprotein amine dehydrogenase"/>
    <property type="match status" value="1"/>
</dbReference>
<dbReference type="Gene3D" id="3.40.50.11500">
    <property type="match status" value="1"/>
</dbReference>
<dbReference type="OrthoDB" id="6019893at2759"/>
<dbReference type="InterPro" id="IPR005112">
    <property type="entry name" value="dDENN_dom"/>
</dbReference>
<keyword evidence="5" id="KW-0344">Guanine-nucleotide releasing factor</keyword>
<dbReference type="Pfam" id="PF00400">
    <property type="entry name" value="WD40"/>
    <property type="match status" value="2"/>
</dbReference>
<comment type="subcellular location">
    <subcellularLocation>
        <location evidence="1">Cytoplasm</location>
    </subcellularLocation>
</comment>
<dbReference type="InterPro" id="IPR015943">
    <property type="entry name" value="WD40/YVTN_repeat-like_dom_sf"/>
</dbReference>
<feature type="repeat" description="WD" evidence="9">
    <location>
        <begin position="1052"/>
        <end position="1095"/>
    </location>
</feature>
<dbReference type="Pfam" id="PF02141">
    <property type="entry name" value="DENN"/>
    <property type="match status" value="1"/>
</dbReference>
<dbReference type="Proteomes" id="UP000472277">
    <property type="component" value="Chromosome 37"/>
</dbReference>
<dbReference type="GO" id="GO:0005085">
    <property type="term" value="F:guanyl-nucleotide exchange factor activity"/>
    <property type="evidence" value="ECO:0007669"/>
    <property type="project" value="UniProtKB-KW"/>
</dbReference>
<dbReference type="SUPFAM" id="SSF50978">
    <property type="entry name" value="WD40 repeat-like"/>
    <property type="match status" value="1"/>
</dbReference>
<name>A0A674EKR9_SALTR</name>
<accession>A0A674EKR9</accession>
<dbReference type="InterPro" id="IPR001680">
    <property type="entry name" value="WD40_rpt"/>
</dbReference>
<dbReference type="Pfam" id="PF03456">
    <property type="entry name" value="uDENN"/>
    <property type="match status" value="1"/>
</dbReference>
<dbReference type="Ensembl" id="ENSSTUT00000116735.1">
    <property type="protein sequence ID" value="ENSSTUP00000108998.1"/>
    <property type="gene ID" value="ENSSTUG00000048206.1"/>
</dbReference>
<evidence type="ECO:0000256" key="7">
    <source>
        <dbReference type="ARBA" id="ARBA00062438"/>
    </source>
</evidence>
<dbReference type="PROSITE" id="PS50082">
    <property type="entry name" value="WD_REPEATS_2"/>
    <property type="match status" value="1"/>
</dbReference>
<dbReference type="InterPro" id="IPR005113">
    <property type="entry name" value="uDENN_dom"/>
</dbReference>
<evidence type="ECO:0000256" key="10">
    <source>
        <dbReference type="SAM" id="MobiDB-lite"/>
    </source>
</evidence>
<dbReference type="GO" id="GO:0032483">
    <property type="term" value="P:regulation of Rab protein signal transduction"/>
    <property type="evidence" value="ECO:0007669"/>
    <property type="project" value="TreeGrafter"/>
</dbReference>
<evidence type="ECO:0000256" key="9">
    <source>
        <dbReference type="PROSITE-ProRule" id="PRU00221"/>
    </source>
</evidence>
<evidence type="ECO:0000256" key="4">
    <source>
        <dbReference type="ARBA" id="ARBA00022574"/>
    </source>
</evidence>
<protein>
    <recommendedName>
        <fullName evidence="8">DENN domain-containing protein 3</fullName>
    </recommendedName>
</protein>
<evidence type="ECO:0000313" key="12">
    <source>
        <dbReference type="Ensembl" id="ENSSTUP00000108998.1"/>
    </source>
</evidence>
<dbReference type="SMART" id="SM00799">
    <property type="entry name" value="DENN"/>
    <property type="match status" value="1"/>
</dbReference>
<dbReference type="GO" id="GO:0031410">
    <property type="term" value="C:cytoplasmic vesicle"/>
    <property type="evidence" value="ECO:0007669"/>
    <property type="project" value="TreeGrafter"/>
</dbReference>
<dbReference type="PROSITE" id="PS00678">
    <property type="entry name" value="WD_REPEATS_1"/>
    <property type="match status" value="1"/>
</dbReference>
<keyword evidence="6" id="KW-0677">Repeat</keyword>
<organism evidence="12 13">
    <name type="scientific">Salmo trutta</name>
    <name type="common">Brown trout</name>
    <dbReference type="NCBI Taxonomy" id="8032"/>
    <lineage>
        <taxon>Eukaryota</taxon>
        <taxon>Metazoa</taxon>
        <taxon>Chordata</taxon>
        <taxon>Craniata</taxon>
        <taxon>Vertebrata</taxon>
        <taxon>Euteleostomi</taxon>
        <taxon>Actinopterygii</taxon>
        <taxon>Neopterygii</taxon>
        <taxon>Teleostei</taxon>
        <taxon>Protacanthopterygii</taxon>
        <taxon>Salmoniformes</taxon>
        <taxon>Salmonidae</taxon>
        <taxon>Salmoninae</taxon>
        <taxon>Salmo</taxon>
    </lineage>
</organism>
<dbReference type="PANTHER" id="PTHR12296:SF21">
    <property type="entry name" value="DENN DOMAIN-CONTAINING PROTEIN 3"/>
    <property type="match status" value="1"/>
</dbReference>
<dbReference type="InParanoid" id="A0A674EKR9"/>
<dbReference type="OMA" id="TRSMSCH"/>
<dbReference type="PROSITE" id="PS50211">
    <property type="entry name" value="DENN"/>
    <property type="match status" value="1"/>
</dbReference>
<evidence type="ECO:0000313" key="13">
    <source>
        <dbReference type="Proteomes" id="UP000472277"/>
    </source>
</evidence>
<dbReference type="InterPro" id="IPR057977">
    <property type="entry name" value="TPR_DENND3"/>
</dbReference>
<evidence type="ECO:0000256" key="1">
    <source>
        <dbReference type="ARBA" id="ARBA00004496"/>
    </source>
</evidence>
<dbReference type="InterPro" id="IPR051696">
    <property type="entry name" value="DENN_Domain_GEFs"/>
</dbReference>
<dbReference type="InterPro" id="IPR001194">
    <property type="entry name" value="cDENN_dom"/>
</dbReference>
<gene>
    <name evidence="12" type="primary">DENND3</name>
</gene>
<evidence type="ECO:0000256" key="3">
    <source>
        <dbReference type="ARBA" id="ARBA00022553"/>
    </source>
</evidence>
<evidence type="ECO:0000259" key="11">
    <source>
        <dbReference type="PROSITE" id="PS50211"/>
    </source>
</evidence>
<evidence type="ECO:0000256" key="2">
    <source>
        <dbReference type="ARBA" id="ARBA00022490"/>
    </source>
</evidence>
<reference evidence="12" key="2">
    <citation type="submission" date="2025-09" db="UniProtKB">
        <authorList>
            <consortium name="Ensembl"/>
        </authorList>
    </citation>
    <scope>IDENTIFICATION</scope>
</reference>
<dbReference type="GeneTree" id="ENSGT00940000155784"/>
<comment type="subunit">
    <text evidence="7">Forms oligomers. Interacts with 6 of the 7 known isoforms of 14-3-3 proteins.</text>
</comment>
<feature type="domain" description="UDENN" evidence="11">
    <location>
        <begin position="85"/>
        <end position="498"/>
    </location>
</feature>
<keyword evidence="2" id="KW-0963">Cytoplasm</keyword>